<dbReference type="Pfam" id="PF17773">
    <property type="entry name" value="UPF0176_N"/>
    <property type="match status" value="1"/>
</dbReference>
<protein>
    <recommendedName>
        <fullName evidence="1">Thiosulfate sulfurtransferase/rhodanese-like domain-containing protein 2</fullName>
    </recommendedName>
</protein>
<proteinExistence type="predicted"/>
<dbReference type="RefSeq" id="XP_032809686.1">
    <property type="nucleotide sequence ID" value="XM_032953795.1"/>
</dbReference>
<dbReference type="InterPro" id="IPR040503">
    <property type="entry name" value="TRHO_N"/>
</dbReference>
<dbReference type="RefSeq" id="XP_032809685.1">
    <property type="nucleotide sequence ID" value="XM_032953794.1"/>
</dbReference>
<dbReference type="Pfam" id="PF00581">
    <property type="entry name" value="Rhodanese"/>
    <property type="match status" value="1"/>
</dbReference>
<dbReference type="RefSeq" id="XP_032809688.1">
    <property type="nucleotide sequence ID" value="XM_032953797.1"/>
</dbReference>
<dbReference type="PANTHER" id="PTHR43268:SF6">
    <property type="entry name" value="THIOSULFATE SULFURTRANSFERASE_RHODANESE-LIKE DOMAIN-CONTAINING PROTEIN 2"/>
    <property type="match status" value="1"/>
</dbReference>
<feature type="compositionally biased region" description="Low complexity" evidence="2">
    <location>
        <begin position="404"/>
        <end position="417"/>
    </location>
</feature>
<dbReference type="Gene3D" id="3.40.250.10">
    <property type="entry name" value="Rhodanese-like domain"/>
    <property type="match status" value="1"/>
</dbReference>
<evidence type="ECO:0000313" key="9">
    <source>
        <dbReference type="RefSeq" id="XP_032809688.1"/>
    </source>
</evidence>
<sequence>MDPGAAAELRSDRRRARRTAFGLYVETLRVPGPGGEWRCCGQTFVQRGEVHRHVGTHHAAAAAAAAAAATAARRDAPQLEWRLTPGALRDSSSARAAGEGDRRAEDEDEEEDARGEDATMDVPWLPDITALNLDSHPGEEGEVLLFYHYCDVAAPRALCRWQRTLCERLQLTGKVRLAKEGLNGTVGGMRAATRAYVQAVLAHPALRGMTLDDFKSSPGGARCFADLRVAVHQEIVPLGLSPQAVSHLDAGRRLSPEEFHEEVQALLGRDAAESGGGGTLLLDCRNFYESKIGRFRGSVAPDIRKFSYFPEYVDRNLELFRGKRVLMYCTGGVRCERGSAYLRSKGVCQDVCQLQGGVHRYLERFPQGFFRGKLFVFDERYAISSNDDVIASRVPAASWCCRASRAGRPASPPAAGRARTRLALPRRGRREGPRRSARVPHAGSALHYTPSRRVTTRPPTDRSPTCQLTTHLPAYPPTRP</sequence>
<feature type="domain" description="Rhodanese" evidence="3">
    <location>
        <begin position="275"/>
        <end position="370"/>
    </location>
</feature>
<dbReference type="AlphaFoldDB" id="A0AAJ7T2J5"/>
<dbReference type="Pfam" id="PF23949">
    <property type="entry name" value="TSTD2_N"/>
    <property type="match status" value="1"/>
</dbReference>
<dbReference type="Proteomes" id="UP001318040">
    <property type="component" value="Chromosome 13"/>
</dbReference>
<accession>A0AAJ7T2J5</accession>
<evidence type="ECO:0000256" key="1">
    <source>
        <dbReference type="ARBA" id="ARBA00069711"/>
    </source>
</evidence>
<dbReference type="CDD" id="cd01518">
    <property type="entry name" value="RHOD_YceA"/>
    <property type="match status" value="1"/>
</dbReference>
<organism evidence="4 6">
    <name type="scientific">Petromyzon marinus</name>
    <name type="common">Sea lamprey</name>
    <dbReference type="NCBI Taxonomy" id="7757"/>
    <lineage>
        <taxon>Eukaryota</taxon>
        <taxon>Metazoa</taxon>
        <taxon>Chordata</taxon>
        <taxon>Craniata</taxon>
        <taxon>Vertebrata</taxon>
        <taxon>Cyclostomata</taxon>
        <taxon>Hyperoartia</taxon>
        <taxon>Petromyzontiformes</taxon>
        <taxon>Petromyzontidae</taxon>
        <taxon>Petromyzon</taxon>
    </lineage>
</organism>
<dbReference type="InterPro" id="IPR057944">
    <property type="entry name" value="TSTD2_N"/>
</dbReference>
<feature type="region of interest" description="Disordered" evidence="2">
    <location>
        <begin position="404"/>
        <end position="480"/>
    </location>
</feature>
<reference evidence="5 6" key="1">
    <citation type="submission" date="2025-04" db="UniProtKB">
        <authorList>
            <consortium name="RefSeq"/>
        </authorList>
    </citation>
    <scope>IDENTIFICATION</scope>
    <source>
        <tissue evidence="5 6">Sperm</tissue>
    </source>
</reference>
<keyword evidence="4" id="KW-1185">Reference proteome</keyword>
<dbReference type="CTD" id="158427"/>
<dbReference type="KEGG" id="pmrn:116942175"/>
<feature type="region of interest" description="Disordered" evidence="2">
    <location>
        <begin position="80"/>
        <end position="120"/>
    </location>
</feature>
<dbReference type="PROSITE" id="PS50206">
    <property type="entry name" value="RHODANESE_3"/>
    <property type="match status" value="1"/>
</dbReference>
<feature type="compositionally biased region" description="Low complexity" evidence="2">
    <location>
        <begin position="449"/>
        <end position="465"/>
    </location>
</feature>
<evidence type="ECO:0000256" key="2">
    <source>
        <dbReference type="SAM" id="MobiDB-lite"/>
    </source>
</evidence>
<evidence type="ECO:0000313" key="4">
    <source>
        <dbReference type="Proteomes" id="UP001318040"/>
    </source>
</evidence>
<dbReference type="SUPFAM" id="SSF52821">
    <property type="entry name" value="Rhodanese/Cell cycle control phosphatase"/>
    <property type="match status" value="1"/>
</dbReference>
<evidence type="ECO:0000259" key="3">
    <source>
        <dbReference type="PROSITE" id="PS50206"/>
    </source>
</evidence>
<dbReference type="Gene3D" id="3.30.70.100">
    <property type="match status" value="1"/>
</dbReference>
<evidence type="ECO:0000313" key="8">
    <source>
        <dbReference type="RefSeq" id="XP_032809686.1"/>
    </source>
</evidence>
<dbReference type="InterPro" id="IPR020936">
    <property type="entry name" value="TrhO"/>
</dbReference>
<dbReference type="PANTHER" id="PTHR43268">
    <property type="entry name" value="THIOSULFATE SULFURTRANSFERASE/RHODANESE-LIKE DOMAIN-CONTAINING PROTEIN 2"/>
    <property type="match status" value="1"/>
</dbReference>
<evidence type="ECO:0000313" key="6">
    <source>
        <dbReference type="RefSeq" id="XP_032809684.1"/>
    </source>
</evidence>
<feature type="compositionally biased region" description="Basic residues" evidence="2">
    <location>
        <begin position="418"/>
        <end position="429"/>
    </location>
</feature>
<name>A0AAJ7T2J5_PETMA</name>
<evidence type="ECO:0000313" key="5">
    <source>
        <dbReference type="RefSeq" id="XP_032809683.1"/>
    </source>
</evidence>
<dbReference type="InterPro" id="IPR036873">
    <property type="entry name" value="Rhodanese-like_dom_sf"/>
</dbReference>
<dbReference type="RefSeq" id="XP_032809684.1">
    <property type="nucleotide sequence ID" value="XM_032953793.1"/>
</dbReference>
<dbReference type="SMART" id="SM00450">
    <property type="entry name" value="RHOD"/>
    <property type="match status" value="1"/>
</dbReference>
<gene>
    <name evidence="5 6 7 8 9" type="primary">TSTD2</name>
</gene>
<dbReference type="RefSeq" id="XP_032809683.1">
    <property type="nucleotide sequence ID" value="XM_032953792.1"/>
</dbReference>
<dbReference type="InterPro" id="IPR001763">
    <property type="entry name" value="Rhodanese-like_dom"/>
</dbReference>
<dbReference type="FunFam" id="3.40.250.10:FF:000022">
    <property type="entry name" value="Thiosulfate sulfurtransferase/rhodanese-like domain-containing protein 2"/>
    <property type="match status" value="1"/>
</dbReference>
<evidence type="ECO:0000313" key="7">
    <source>
        <dbReference type="RefSeq" id="XP_032809685.1"/>
    </source>
</evidence>